<organism evidence="2 3">
    <name type="scientific">Diplodia corticola</name>
    <dbReference type="NCBI Taxonomy" id="236234"/>
    <lineage>
        <taxon>Eukaryota</taxon>
        <taxon>Fungi</taxon>
        <taxon>Dikarya</taxon>
        <taxon>Ascomycota</taxon>
        <taxon>Pezizomycotina</taxon>
        <taxon>Dothideomycetes</taxon>
        <taxon>Dothideomycetes incertae sedis</taxon>
        <taxon>Botryosphaeriales</taxon>
        <taxon>Botryosphaeriaceae</taxon>
        <taxon>Diplodia</taxon>
    </lineage>
</organism>
<dbReference type="STRING" id="236234.A0A1J9QZB2"/>
<dbReference type="GeneID" id="31013938"/>
<dbReference type="AlphaFoldDB" id="A0A1J9QZB2"/>
<dbReference type="Pfam" id="PF06985">
    <property type="entry name" value="HET"/>
    <property type="match status" value="1"/>
</dbReference>
<dbReference type="InterPro" id="IPR010730">
    <property type="entry name" value="HET"/>
</dbReference>
<dbReference type="OrthoDB" id="5428863at2759"/>
<gene>
    <name evidence="2" type="ORF">BKCO1_280003</name>
</gene>
<evidence type="ECO:0000259" key="1">
    <source>
        <dbReference type="Pfam" id="PF06985"/>
    </source>
</evidence>
<dbReference type="Proteomes" id="UP000183809">
    <property type="component" value="Unassembled WGS sequence"/>
</dbReference>
<reference evidence="2 3" key="1">
    <citation type="submission" date="2016-10" db="EMBL/GenBank/DDBJ databases">
        <title>Proteomics and genomics reveal pathogen-plant mechanisms compatible with a hemibiotrophic lifestyle of Diplodia corticola.</title>
        <authorList>
            <person name="Fernandes I."/>
            <person name="De Jonge R."/>
            <person name="Van De Peer Y."/>
            <person name="Devreese B."/>
            <person name="Alves A."/>
            <person name="Esteves A.C."/>
        </authorList>
    </citation>
    <scope>NUCLEOTIDE SEQUENCE [LARGE SCALE GENOMIC DNA]</scope>
    <source>
        <strain evidence="2 3">CBS 112549</strain>
    </source>
</reference>
<dbReference type="EMBL" id="MNUE01000028">
    <property type="protein sequence ID" value="OJD33736.1"/>
    <property type="molecule type" value="Genomic_DNA"/>
</dbReference>
<dbReference type="RefSeq" id="XP_020129996.1">
    <property type="nucleotide sequence ID" value="XM_020273677.1"/>
</dbReference>
<dbReference type="PANTHER" id="PTHR33112">
    <property type="entry name" value="DOMAIN PROTEIN, PUTATIVE-RELATED"/>
    <property type="match status" value="1"/>
</dbReference>
<evidence type="ECO:0000313" key="3">
    <source>
        <dbReference type="Proteomes" id="UP000183809"/>
    </source>
</evidence>
<sequence>MFGSVSLGTYGEMQRKSDCVTCQQIAAFRPMSPDTKMELMRFRQPASEYQIADEDYTDFMMDIIPLRATAKAQSHGVLLDEGWIDVGKIRAWLGYCTKAHDDACSHLSGIPPVEALLLIDVEKGCLVEHPGDVGYFALSYVWGRLENTAETRVSNVERLRQPGSITANTPDSNLPETIRDAIRLVQAIGERFLWVDRLCIVQDDHSSKAKAIQAMGAIYANAHCTIVAADGQDADYGLRGIGHGSQPRRRPQQLLDFPHCGPLLQQPEINAEAQSRWGTRGWTYQEQLCSRRLLIFAEQTVAWRCQRAEWREDMTAEPDEPHAPRPPLLTNKFDVLHARAWPDIMQWCSLLHRYNRRELSYVSDTRAAFTGIETILARAFLRGFCYGMPELFFDLALLWQPMRPMTRRTMALGSGDEDGYLPSWSCLGWHGCPDPLSYAAHDYIASIDGGAWFRRTTLRLTPLVDWIQLGPSREVHGSWNKAGRRERRIKSSYLTWRDAVGETAAGDTGLEGWQLHDTALNGGRAWYSHPAAEGVIFNYPIPMPSAALQQQYESYSHWSPLLRLRSKGARFVACGSAPGLDMRQVLCVYLQDVKVGQWAGLLRLNEPLDGTNFSEGEYCELVAISEGSARNDADESPYLEEWNCNKRPGFGSADGCYQFYNVLWVQREADGCTTRKALGRVEKSVWERQDLMDMDVLLR</sequence>
<protein>
    <submittedName>
        <fullName evidence="2">Heterokaryon incompatibility protein</fullName>
    </submittedName>
</protein>
<proteinExistence type="predicted"/>
<dbReference type="PANTHER" id="PTHR33112:SF1">
    <property type="entry name" value="HETEROKARYON INCOMPATIBILITY DOMAIN-CONTAINING PROTEIN"/>
    <property type="match status" value="1"/>
</dbReference>
<evidence type="ECO:0000313" key="2">
    <source>
        <dbReference type="EMBL" id="OJD33736.1"/>
    </source>
</evidence>
<name>A0A1J9QZB2_9PEZI</name>
<comment type="caution">
    <text evidence="2">The sequence shown here is derived from an EMBL/GenBank/DDBJ whole genome shotgun (WGS) entry which is preliminary data.</text>
</comment>
<keyword evidence="3" id="KW-1185">Reference proteome</keyword>
<accession>A0A1J9QZB2</accession>
<feature type="domain" description="Heterokaryon incompatibility" evidence="1">
    <location>
        <begin position="135"/>
        <end position="286"/>
    </location>
</feature>